<dbReference type="Proteomes" id="UP000466442">
    <property type="component" value="Unassembled WGS sequence"/>
</dbReference>
<keyword evidence="1" id="KW-0812">Transmembrane</keyword>
<dbReference type="PROSITE" id="PS51348">
    <property type="entry name" value="GLYCOSYL_HYDROL_F22_2"/>
    <property type="match status" value="1"/>
</dbReference>
<proteinExistence type="predicted"/>
<dbReference type="OrthoDB" id="6692707at2759"/>
<dbReference type="InterPro" id="IPR001916">
    <property type="entry name" value="Glyco_hydro_22"/>
</dbReference>
<evidence type="ECO:0000313" key="3">
    <source>
        <dbReference type="Proteomes" id="UP000466442"/>
    </source>
</evidence>
<evidence type="ECO:0000256" key="1">
    <source>
        <dbReference type="SAM" id="Phobius"/>
    </source>
</evidence>
<evidence type="ECO:0000313" key="2">
    <source>
        <dbReference type="EMBL" id="KAF6201085.1"/>
    </source>
</evidence>
<accession>A0A8S9X0H3</accession>
<dbReference type="AlphaFoldDB" id="A0A8S9X0H3"/>
<dbReference type="Gene3D" id="1.10.530.10">
    <property type="match status" value="1"/>
</dbReference>
<protein>
    <submittedName>
        <fullName evidence="2">Uncharacterized protein</fullName>
    </submittedName>
</protein>
<dbReference type="Pfam" id="PF00062">
    <property type="entry name" value="Lys"/>
    <property type="match status" value="1"/>
</dbReference>
<dbReference type="SUPFAM" id="SSF53955">
    <property type="entry name" value="Lysozyme-like"/>
    <property type="match status" value="1"/>
</dbReference>
<dbReference type="InterPro" id="IPR023346">
    <property type="entry name" value="Lysozyme-like_dom_sf"/>
</dbReference>
<dbReference type="SMART" id="SM00263">
    <property type="entry name" value="LYZ1"/>
    <property type="match status" value="1"/>
</dbReference>
<organism evidence="2 3">
    <name type="scientific">Apolygus lucorum</name>
    <name type="common">Small green plant bug</name>
    <name type="synonym">Lygocoris lucorum</name>
    <dbReference type="NCBI Taxonomy" id="248454"/>
    <lineage>
        <taxon>Eukaryota</taxon>
        <taxon>Metazoa</taxon>
        <taxon>Ecdysozoa</taxon>
        <taxon>Arthropoda</taxon>
        <taxon>Hexapoda</taxon>
        <taxon>Insecta</taxon>
        <taxon>Pterygota</taxon>
        <taxon>Neoptera</taxon>
        <taxon>Paraneoptera</taxon>
        <taxon>Hemiptera</taxon>
        <taxon>Heteroptera</taxon>
        <taxon>Panheteroptera</taxon>
        <taxon>Cimicomorpha</taxon>
        <taxon>Miridae</taxon>
        <taxon>Mirini</taxon>
        <taxon>Apolygus</taxon>
    </lineage>
</organism>
<dbReference type="EMBL" id="WIXP02000013">
    <property type="protein sequence ID" value="KAF6201085.1"/>
    <property type="molecule type" value="Genomic_DNA"/>
</dbReference>
<sequence>MNSNVHGIKFEPVELAKELQVKEISDWDIPTLVCLAHNMSNFDTRFRTSQKHGNNEVSYLGIFGIADKQASDVCNMTKNDLIDDDIDDDIRCLYRLIDEKFFKYSRGLMIIMYSHKVLWVENCIEWFESLPADRELSHMPSCTSVELQNFDDPSVSKRGKTSCPAENTDEVVATLIAVMSAIQLICSVVLWRKMKSRRIIPRLIPSVSQDLSAVDRPFNL</sequence>
<keyword evidence="3" id="KW-1185">Reference proteome</keyword>
<name>A0A8S9X0H3_APOLU</name>
<comment type="caution">
    <text evidence="2">The sequence shown here is derived from an EMBL/GenBank/DDBJ whole genome shotgun (WGS) entry which is preliminary data.</text>
</comment>
<feature type="transmembrane region" description="Helical" evidence="1">
    <location>
        <begin position="171"/>
        <end position="191"/>
    </location>
</feature>
<keyword evidence="1" id="KW-1133">Transmembrane helix</keyword>
<keyword evidence="1" id="KW-0472">Membrane</keyword>
<gene>
    <name evidence="2" type="ORF">GE061_005532</name>
</gene>
<reference evidence="2" key="1">
    <citation type="journal article" date="2021" name="Mol. Ecol. Resour.">
        <title>Apolygus lucorum genome provides insights into omnivorousness and mesophyll feeding.</title>
        <authorList>
            <person name="Liu Y."/>
            <person name="Liu H."/>
            <person name="Wang H."/>
            <person name="Huang T."/>
            <person name="Liu B."/>
            <person name="Yang B."/>
            <person name="Yin L."/>
            <person name="Li B."/>
            <person name="Zhang Y."/>
            <person name="Zhang S."/>
            <person name="Jiang F."/>
            <person name="Zhang X."/>
            <person name="Ren Y."/>
            <person name="Wang B."/>
            <person name="Wang S."/>
            <person name="Lu Y."/>
            <person name="Wu K."/>
            <person name="Fan W."/>
            <person name="Wang G."/>
        </authorList>
    </citation>
    <scope>NUCLEOTIDE SEQUENCE</scope>
    <source>
        <strain evidence="2">12Hb</strain>
    </source>
</reference>